<accession>A0AAP2GSE3</accession>
<name>A0AAP2GSE3_9BACT</name>
<keyword evidence="2" id="KW-1185">Reference proteome</keyword>
<comment type="caution">
    <text evidence="1">The sequence shown here is derived from an EMBL/GenBank/DDBJ whole genome shotgun (WGS) entry which is preliminary data.</text>
</comment>
<dbReference type="GO" id="GO:0003677">
    <property type="term" value="F:DNA binding"/>
    <property type="evidence" value="ECO:0007669"/>
    <property type="project" value="InterPro"/>
</dbReference>
<dbReference type="AlphaFoldDB" id="A0AAP2GSE3"/>
<evidence type="ECO:0000313" key="2">
    <source>
        <dbReference type="Proteomes" id="UP001319200"/>
    </source>
</evidence>
<sequence>MHWIQTIRGFLELSREELAHNLQLSTHTIVSVENNRRQLPIDILLPAITLYNLIKSCHTPPKSQFKENLRHAYPLKRFHRQCYRRLDLYDLQLKKMQDAYTTAHLRLEIYQSLMRALAAANNKADHARLRWTQEKISEAMQQVEANNPTAQHLLAAEKKYDRCALKKILC</sequence>
<gene>
    <name evidence="1" type="ORF">KK083_29425</name>
</gene>
<dbReference type="Proteomes" id="UP001319200">
    <property type="component" value="Unassembled WGS sequence"/>
</dbReference>
<organism evidence="1 2">
    <name type="scientific">Chryseosolibacter histidini</name>
    <dbReference type="NCBI Taxonomy" id="2782349"/>
    <lineage>
        <taxon>Bacteria</taxon>
        <taxon>Pseudomonadati</taxon>
        <taxon>Bacteroidota</taxon>
        <taxon>Cytophagia</taxon>
        <taxon>Cytophagales</taxon>
        <taxon>Chryseotaleaceae</taxon>
        <taxon>Chryseosolibacter</taxon>
    </lineage>
</organism>
<reference evidence="1 2" key="1">
    <citation type="submission" date="2021-05" db="EMBL/GenBank/DDBJ databases">
        <title>A Polyphasic approach of four new species of the genus Ohtaekwangia: Ohtaekwangia histidinii sp. nov., Ohtaekwangia cretensis sp. nov., Ohtaekwangia indiensis sp. nov., Ohtaekwangia reichenbachii sp. nov. from diverse environment.</title>
        <authorList>
            <person name="Octaviana S."/>
        </authorList>
    </citation>
    <scope>NUCLEOTIDE SEQUENCE [LARGE SCALE GENOMIC DNA]</scope>
    <source>
        <strain evidence="1 2">PWU4</strain>
    </source>
</reference>
<proteinExistence type="predicted"/>
<dbReference type="SUPFAM" id="SSF47413">
    <property type="entry name" value="lambda repressor-like DNA-binding domains"/>
    <property type="match status" value="1"/>
</dbReference>
<dbReference type="EMBL" id="JAHESF010000055">
    <property type="protein sequence ID" value="MBT1701050.1"/>
    <property type="molecule type" value="Genomic_DNA"/>
</dbReference>
<protein>
    <submittedName>
        <fullName evidence="1">Uncharacterized protein</fullName>
    </submittedName>
</protein>
<evidence type="ECO:0000313" key="1">
    <source>
        <dbReference type="EMBL" id="MBT1701050.1"/>
    </source>
</evidence>
<dbReference type="InterPro" id="IPR010982">
    <property type="entry name" value="Lambda_DNA-bd_dom_sf"/>
</dbReference>